<dbReference type="RefSeq" id="WP_076136693.1">
    <property type="nucleotide sequence ID" value="NZ_MPTO01000019.1"/>
</dbReference>
<dbReference type="SUPFAM" id="SSF52540">
    <property type="entry name" value="P-loop containing nucleoside triphosphate hydrolases"/>
    <property type="match status" value="1"/>
</dbReference>
<evidence type="ECO:0000313" key="2">
    <source>
        <dbReference type="EMBL" id="OME16568.1"/>
    </source>
</evidence>
<protein>
    <recommendedName>
        <fullName evidence="4">ATP-binding protein</fullName>
    </recommendedName>
</protein>
<dbReference type="InterPro" id="IPR027417">
    <property type="entry name" value="P-loop_NTPase"/>
</dbReference>
<sequence length="1064" mass="124096">MMPCLNKDSLKLLVGTADERYNYSVEYFRKTHFPQVMHRYHGSQLIAEVTESELFGELKEVDSDGNRVYLIFGSTGSGKSELLCWLKDRWALEVPDRPVIRISRSELNPQVLIKKCLDVLNIPLAVDLDENRWDILLKKPITLINQMVWAALAESMESDEEIVPAALLLRPIIERNIIEFTKQVKRGRIRKPLEILYREQFDELIASTTLKISLEYLSFRQILSRKLDQFLFEDWDIGSLFRIITNQMKNNDLRPLLLIDDLVQSVNIYASDLLDQLITLEEGNWDVVIGLTPGAIRDSDKGFDLTKRIQNLDTIDDRVKKLWLSDESGREYYNLDRKQVIPYMTNYLEQLKNVRGYTCSSECQHYQNCSIILQPTSEQESATPDRNTKLLPFNEHMIQRTFDAIPQGKGKLRYMILNSKEIIRFFLKGNKDYVSRIVPLIKREMFADQSDLLIKTLAEWYVSEKANEVTISKQLLKNFGLRTDEAVVYLNCIDHSSIKEHSTIKTESNETSEQFDRAVIRDWIEGSPVNEELLLPIRLGVSSLIHDSVKSVNMSRPFTPRTTSTIQRNDINRRTRYPITLNGNEKEEGIFVEKGFAALQIANFQSLKYPEKMADFQKISNEYETAMWVYQAEDLHLKWLITLEQILDMKVSTFAFGLKCWVKALQIYSESLWASDVIKYSPLNQELSNLAEQCFQDWYMLRDNLYQPTEANDLMTDEDFKEWILNFNPVKELEHYQIGNVSLYVFLLQLKERSQNYYDLLNGSIKQSIQNRMSMISFLSDSRIDISVQLGMQIQNFNQKTKFTQGDFVSYTLLEKELKSHRLIEQYAKSESLHKEVKQLEKNFYALKRDVKILSSECGIDMDLDLNEGINTVDGSTKWSNLERDKEELISLVDELTRLKSCLSLSPRTLVRQITKENIKIQELVHVQNLMLSMSENINQLFQKQFVGFELLQLIDEWQSIDFQQLKIHITNEVHREQTKSRIIQVLRNDLDCNEISNVYQLLELIDESPQIRPALKRHIKLLVENGHSTLPPVQWRRLLDEIKANFPHLFGAIEIKLVVGNET</sequence>
<dbReference type="Proteomes" id="UP000187323">
    <property type="component" value="Unassembled WGS sequence"/>
</dbReference>
<evidence type="ECO:0008006" key="4">
    <source>
        <dbReference type="Google" id="ProtNLM"/>
    </source>
</evidence>
<feature type="coiled-coil region" evidence="1">
    <location>
        <begin position="823"/>
        <end position="857"/>
    </location>
</feature>
<proteinExistence type="predicted"/>
<gene>
    <name evidence="2" type="ORF">BSK47_20120</name>
</gene>
<reference evidence="2 3" key="1">
    <citation type="submission" date="2016-10" db="EMBL/GenBank/DDBJ databases">
        <title>Paenibacillus species isolates.</title>
        <authorList>
            <person name="Beno S.M."/>
        </authorList>
    </citation>
    <scope>NUCLEOTIDE SEQUENCE [LARGE SCALE GENOMIC DNA]</scope>
    <source>
        <strain evidence="2 3">FSL H7-0918</strain>
    </source>
</reference>
<evidence type="ECO:0000313" key="3">
    <source>
        <dbReference type="Proteomes" id="UP000187323"/>
    </source>
</evidence>
<comment type="caution">
    <text evidence="2">The sequence shown here is derived from an EMBL/GenBank/DDBJ whole genome shotgun (WGS) entry which is preliminary data.</text>
</comment>
<dbReference type="AlphaFoldDB" id="A0AB36J9Y5"/>
<dbReference type="EMBL" id="MPTO01000019">
    <property type="protein sequence ID" value="OME16568.1"/>
    <property type="molecule type" value="Genomic_DNA"/>
</dbReference>
<accession>A0AB36J9Y5</accession>
<evidence type="ECO:0000256" key="1">
    <source>
        <dbReference type="SAM" id="Coils"/>
    </source>
</evidence>
<name>A0AB36J9Y5_9BACL</name>
<organism evidence="2 3">
    <name type="scientific">Paenibacillus odorifer</name>
    <dbReference type="NCBI Taxonomy" id="189426"/>
    <lineage>
        <taxon>Bacteria</taxon>
        <taxon>Bacillati</taxon>
        <taxon>Bacillota</taxon>
        <taxon>Bacilli</taxon>
        <taxon>Bacillales</taxon>
        <taxon>Paenibacillaceae</taxon>
        <taxon>Paenibacillus</taxon>
    </lineage>
</organism>
<keyword evidence="1" id="KW-0175">Coiled coil</keyword>